<protein>
    <recommendedName>
        <fullName evidence="4">Anti-sigma factor antagonist</fullName>
    </recommendedName>
</protein>
<dbReference type="PANTHER" id="PTHR33495">
    <property type="entry name" value="ANTI-SIGMA FACTOR ANTAGONIST TM_1081-RELATED-RELATED"/>
    <property type="match status" value="1"/>
</dbReference>
<feature type="domain" description="STAS" evidence="5">
    <location>
        <begin position="3"/>
        <end position="111"/>
    </location>
</feature>
<dbReference type="InterPro" id="IPR002645">
    <property type="entry name" value="STAS_dom"/>
</dbReference>
<gene>
    <name evidence="6" type="ORF">ACFPU1_14990</name>
</gene>
<comment type="function">
    <text evidence="3">Positive regulator of sigma-B activity. Non-phosphorylated RsbV binds to RsbW, preventing its association with sigma-B. When phosphorylated, releases RsbW, which is then free to complex with and inactivate sigma-B.</text>
</comment>
<dbReference type="InterPro" id="IPR036513">
    <property type="entry name" value="STAS_dom_sf"/>
</dbReference>
<dbReference type="Pfam" id="PF01740">
    <property type="entry name" value="STAS"/>
    <property type="match status" value="1"/>
</dbReference>
<dbReference type="Gene3D" id="3.30.750.24">
    <property type="entry name" value="STAS domain"/>
    <property type="match status" value="1"/>
</dbReference>
<comment type="caution">
    <text evidence="6">The sequence shown here is derived from an EMBL/GenBank/DDBJ whole genome shotgun (WGS) entry which is preliminary data.</text>
</comment>
<evidence type="ECO:0000256" key="3">
    <source>
        <dbReference type="ARBA" id="ARBA00024670"/>
    </source>
</evidence>
<evidence type="ECO:0000256" key="4">
    <source>
        <dbReference type="RuleBase" id="RU003749"/>
    </source>
</evidence>
<dbReference type="EMBL" id="JBHSOZ010000009">
    <property type="protein sequence ID" value="MFC5714066.1"/>
    <property type="molecule type" value="Genomic_DNA"/>
</dbReference>
<keyword evidence="7" id="KW-1185">Reference proteome</keyword>
<dbReference type="NCBIfam" id="TIGR00377">
    <property type="entry name" value="ant_ant_sig"/>
    <property type="match status" value="1"/>
</dbReference>
<comment type="similarity">
    <text evidence="1 4">Belongs to the anti-sigma-factor antagonist family.</text>
</comment>
<dbReference type="SUPFAM" id="SSF52091">
    <property type="entry name" value="SpoIIaa-like"/>
    <property type="match status" value="1"/>
</dbReference>
<dbReference type="RefSeq" id="WP_385942600.1">
    <property type="nucleotide sequence ID" value="NZ_JBHSOZ010000009.1"/>
</dbReference>
<evidence type="ECO:0000313" key="7">
    <source>
        <dbReference type="Proteomes" id="UP001596142"/>
    </source>
</evidence>
<dbReference type="PROSITE" id="PS50801">
    <property type="entry name" value="STAS"/>
    <property type="match status" value="1"/>
</dbReference>
<evidence type="ECO:0000256" key="2">
    <source>
        <dbReference type="ARBA" id="ARBA00022553"/>
    </source>
</evidence>
<dbReference type="CDD" id="cd07043">
    <property type="entry name" value="STAS_anti-anti-sigma_factors"/>
    <property type="match status" value="1"/>
</dbReference>
<dbReference type="Proteomes" id="UP001596142">
    <property type="component" value="Unassembled WGS sequence"/>
</dbReference>
<accession>A0ABW0YQM8</accession>
<dbReference type="PANTHER" id="PTHR33495:SF9">
    <property type="entry name" value="ANTI-SIGMA-B FACTOR ANTAGONIST"/>
    <property type="match status" value="1"/>
</dbReference>
<evidence type="ECO:0000313" key="6">
    <source>
        <dbReference type="EMBL" id="MFC5714066.1"/>
    </source>
</evidence>
<sequence length="111" mass="12349">MNLDIQKKEVDNNFHLYLSGEIDAYTAPTLREALVPLTEEEGKTVTVDLSGIDYIDSTGLGIFVGALKSSHANDSSLKLVGLNERVYRIFSITGLDEVMDIDEEKREEAKK</sequence>
<evidence type="ECO:0000256" key="1">
    <source>
        <dbReference type="ARBA" id="ARBA00009013"/>
    </source>
</evidence>
<organism evidence="6 7">
    <name type="scientific">Thalassorhabdus alkalitolerans</name>
    <dbReference type="NCBI Taxonomy" id="2282697"/>
    <lineage>
        <taxon>Bacteria</taxon>
        <taxon>Bacillati</taxon>
        <taxon>Bacillota</taxon>
        <taxon>Bacilli</taxon>
        <taxon>Bacillales</taxon>
        <taxon>Bacillaceae</taxon>
        <taxon>Thalassorhabdus</taxon>
    </lineage>
</organism>
<dbReference type="InterPro" id="IPR003658">
    <property type="entry name" value="Anti-sigma_ant"/>
</dbReference>
<name>A0ABW0YQM8_9BACI</name>
<keyword evidence="2" id="KW-0597">Phosphoprotein</keyword>
<reference evidence="7" key="1">
    <citation type="journal article" date="2019" name="Int. J. Syst. Evol. Microbiol.">
        <title>The Global Catalogue of Microorganisms (GCM) 10K type strain sequencing project: providing services to taxonomists for standard genome sequencing and annotation.</title>
        <authorList>
            <consortium name="The Broad Institute Genomics Platform"/>
            <consortium name="The Broad Institute Genome Sequencing Center for Infectious Disease"/>
            <person name="Wu L."/>
            <person name="Ma J."/>
        </authorList>
    </citation>
    <scope>NUCLEOTIDE SEQUENCE [LARGE SCALE GENOMIC DNA]</scope>
    <source>
        <strain evidence="7">CECT 7184</strain>
    </source>
</reference>
<evidence type="ECO:0000259" key="5">
    <source>
        <dbReference type="PROSITE" id="PS50801"/>
    </source>
</evidence>
<proteinExistence type="inferred from homology"/>